<dbReference type="Proteomes" id="UP001595868">
    <property type="component" value="Unassembled WGS sequence"/>
</dbReference>
<dbReference type="EMBL" id="JBHSBN010000028">
    <property type="protein sequence ID" value="MFC4109740.1"/>
    <property type="molecule type" value="Genomic_DNA"/>
</dbReference>
<dbReference type="RefSeq" id="WP_377551665.1">
    <property type="nucleotide sequence ID" value="NZ_JBHSBN010000028.1"/>
</dbReference>
<gene>
    <name evidence="7" type="ORF">ACFOX0_27900</name>
</gene>
<evidence type="ECO:0000256" key="4">
    <source>
        <dbReference type="ARBA" id="ARBA00022989"/>
    </source>
</evidence>
<keyword evidence="5 6" id="KW-0472">Membrane</keyword>
<comment type="subcellular location">
    <subcellularLocation>
        <location evidence="1">Cell membrane</location>
        <topology evidence="1">Multi-pass membrane protein</topology>
    </subcellularLocation>
</comment>
<accession>A0ABV8KU64</accession>
<name>A0ABV8KU64_9ACTN</name>
<dbReference type="InterPro" id="IPR001123">
    <property type="entry name" value="LeuE-type"/>
</dbReference>
<evidence type="ECO:0000313" key="8">
    <source>
        <dbReference type="Proteomes" id="UP001595868"/>
    </source>
</evidence>
<evidence type="ECO:0000256" key="2">
    <source>
        <dbReference type="ARBA" id="ARBA00022475"/>
    </source>
</evidence>
<organism evidence="7 8">
    <name type="scientific">Micromonospora zhanjiangensis</name>
    <dbReference type="NCBI Taxonomy" id="1522057"/>
    <lineage>
        <taxon>Bacteria</taxon>
        <taxon>Bacillati</taxon>
        <taxon>Actinomycetota</taxon>
        <taxon>Actinomycetes</taxon>
        <taxon>Micromonosporales</taxon>
        <taxon>Micromonosporaceae</taxon>
        <taxon>Micromonospora</taxon>
    </lineage>
</organism>
<reference evidence="8" key="1">
    <citation type="journal article" date="2019" name="Int. J. Syst. Evol. Microbiol.">
        <title>The Global Catalogue of Microorganisms (GCM) 10K type strain sequencing project: providing services to taxonomists for standard genome sequencing and annotation.</title>
        <authorList>
            <consortium name="The Broad Institute Genomics Platform"/>
            <consortium name="The Broad Institute Genome Sequencing Center for Infectious Disease"/>
            <person name="Wu L."/>
            <person name="Ma J."/>
        </authorList>
    </citation>
    <scope>NUCLEOTIDE SEQUENCE [LARGE SCALE GENOMIC DNA]</scope>
    <source>
        <strain evidence="8">2902at01</strain>
    </source>
</reference>
<evidence type="ECO:0000256" key="3">
    <source>
        <dbReference type="ARBA" id="ARBA00022692"/>
    </source>
</evidence>
<protein>
    <submittedName>
        <fullName evidence="7">LysE family transporter</fullName>
    </submittedName>
</protein>
<keyword evidence="4 6" id="KW-1133">Transmembrane helix</keyword>
<comment type="caution">
    <text evidence="7">The sequence shown here is derived from an EMBL/GenBank/DDBJ whole genome shotgun (WGS) entry which is preliminary data.</text>
</comment>
<evidence type="ECO:0000313" key="7">
    <source>
        <dbReference type="EMBL" id="MFC4109740.1"/>
    </source>
</evidence>
<evidence type="ECO:0000256" key="5">
    <source>
        <dbReference type="ARBA" id="ARBA00023136"/>
    </source>
</evidence>
<keyword evidence="8" id="KW-1185">Reference proteome</keyword>
<evidence type="ECO:0000256" key="1">
    <source>
        <dbReference type="ARBA" id="ARBA00004651"/>
    </source>
</evidence>
<keyword evidence="3 6" id="KW-0812">Transmembrane</keyword>
<sequence>MAHSHATVSCPTSPAAAPVWQVLPLALSHALLSLAYLTLLVAGLHRARRVFARRGVRRALDTGTGLALLGFGTRLAAESP</sequence>
<evidence type="ECO:0000256" key="6">
    <source>
        <dbReference type="SAM" id="Phobius"/>
    </source>
</evidence>
<feature type="transmembrane region" description="Helical" evidence="6">
    <location>
        <begin position="22"/>
        <end position="44"/>
    </location>
</feature>
<keyword evidence="2" id="KW-1003">Cell membrane</keyword>
<dbReference type="Pfam" id="PF01810">
    <property type="entry name" value="LysE"/>
    <property type="match status" value="1"/>
</dbReference>
<proteinExistence type="predicted"/>